<dbReference type="Pfam" id="PF00186">
    <property type="entry name" value="DHFR_1"/>
    <property type="match status" value="1"/>
</dbReference>
<dbReference type="InterPro" id="IPR017925">
    <property type="entry name" value="DHFR_CS"/>
</dbReference>
<dbReference type="Gene3D" id="3.40.430.10">
    <property type="entry name" value="Dihydrofolate Reductase, subunit A"/>
    <property type="match status" value="1"/>
</dbReference>
<comment type="function">
    <text evidence="7 8">Key enzyme in folate metabolism. Catalyzes an essential reaction for de novo glycine and purine synthesis, and for DNA precursor synthesis.</text>
</comment>
<comment type="similarity">
    <text evidence="2 8 9">Belongs to the dihydrofolate reductase family.</text>
</comment>
<proteinExistence type="inferred from homology"/>
<dbReference type="Proteomes" id="UP000053176">
    <property type="component" value="Unassembled WGS sequence"/>
</dbReference>
<dbReference type="PROSITE" id="PS00075">
    <property type="entry name" value="DHFR_1"/>
    <property type="match status" value="1"/>
</dbReference>
<keyword evidence="11" id="KW-0808">Transferase</keyword>
<dbReference type="OrthoDB" id="9804315at2"/>
<dbReference type="PANTHER" id="PTHR48069:SF3">
    <property type="entry name" value="DIHYDROFOLATE REDUCTASE"/>
    <property type="match status" value="1"/>
</dbReference>
<evidence type="ECO:0000256" key="4">
    <source>
        <dbReference type="ARBA" id="ARBA00022563"/>
    </source>
</evidence>
<keyword evidence="6 8" id="KW-0560">Oxidoreductase</keyword>
<feature type="domain" description="DHFR" evidence="10">
    <location>
        <begin position="2"/>
        <end position="167"/>
    </location>
</feature>
<evidence type="ECO:0000256" key="9">
    <source>
        <dbReference type="RuleBase" id="RU004474"/>
    </source>
</evidence>
<name>A0A101KW13_RHILI</name>
<protein>
    <recommendedName>
        <fullName evidence="3 8">Dihydrofolate reductase</fullName>
        <ecNumber evidence="3 8">1.5.1.3</ecNumber>
    </recommendedName>
</protein>
<evidence type="ECO:0000256" key="5">
    <source>
        <dbReference type="ARBA" id="ARBA00022857"/>
    </source>
</evidence>
<dbReference type="FunFam" id="3.40.430.10:FF:000001">
    <property type="entry name" value="Dihydrofolate reductase"/>
    <property type="match status" value="1"/>
</dbReference>
<dbReference type="GO" id="GO:0016301">
    <property type="term" value="F:kinase activity"/>
    <property type="evidence" value="ECO:0007669"/>
    <property type="project" value="UniProtKB-KW"/>
</dbReference>
<sequence length="172" mass="19069">MDIAIYVAIAENGVIGREGGLPWRLSSDLKRFKADTMGKPIIMGRKTYEGIGRPLPGRLNIVVTRDRAWHAEGIEVAHSLDEAITLAKVRGRCMAGAEEICVVGGGEIYAQALPLADRLHVTHVLAKVDGDAHFPPIDPALWRIVRFEDFPAGEKDSHATRYTVYERRRDGR</sequence>
<comment type="catalytic activity">
    <reaction evidence="8">
        <text>(6S)-5,6,7,8-tetrahydrofolate + NADP(+) = 7,8-dihydrofolate + NADPH + H(+)</text>
        <dbReference type="Rhea" id="RHEA:15009"/>
        <dbReference type="ChEBI" id="CHEBI:15378"/>
        <dbReference type="ChEBI" id="CHEBI:57451"/>
        <dbReference type="ChEBI" id="CHEBI:57453"/>
        <dbReference type="ChEBI" id="CHEBI:57783"/>
        <dbReference type="ChEBI" id="CHEBI:58349"/>
        <dbReference type="EC" id="1.5.1.3"/>
    </reaction>
</comment>
<evidence type="ECO:0000256" key="6">
    <source>
        <dbReference type="ARBA" id="ARBA00023002"/>
    </source>
</evidence>
<dbReference type="InterPro" id="IPR024072">
    <property type="entry name" value="DHFR-like_dom_sf"/>
</dbReference>
<comment type="pathway">
    <text evidence="1 8">Cofactor biosynthesis; tetrahydrofolate biosynthesis; 5,6,7,8-tetrahydrofolate from 7,8-dihydrofolate: step 1/1.</text>
</comment>
<evidence type="ECO:0000313" key="11">
    <source>
        <dbReference type="EMBL" id="KUM28030.1"/>
    </source>
</evidence>
<evidence type="ECO:0000256" key="3">
    <source>
        <dbReference type="ARBA" id="ARBA00012856"/>
    </source>
</evidence>
<dbReference type="PIRSF" id="PIRSF000194">
    <property type="entry name" value="DHFR"/>
    <property type="match status" value="1"/>
</dbReference>
<keyword evidence="5 8" id="KW-0521">NADP</keyword>
<dbReference type="AlphaFoldDB" id="A0A101KW13"/>
<dbReference type="GO" id="GO:0005829">
    <property type="term" value="C:cytosol"/>
    <property type="evidence" value="ECO:0007669"/>
    <property type="project" value="TreeGrafter"/>
</dbReference>
<accession>A0A101KW13</accession>
<dbReference type="GO" id="GO:0046452">
    <property type="term" value="P:dihydrofolate metabolic process"/>
    <property type="evidence" value="ECO:0007669"/>
    <property type="project" value="TreeGrafter"/>
</dbReference>
<keyword evidence="4 8" id="KW-0554">One-carbon metabolism</keyword>
<evidence type="ECO:0000256" key="8">
    <source>
        <dbReference type="PIRNR" id="PIRNR000194"/>
    </source>
</evidence>
<dbReference type="PANTHER" id="PTHR48069">
    <property type="entry name" value="DIHYDROFOLATE REDUCTASE"/>
    <property type="match status" value="1"/>
</dbReference>
<dbReference type="PRINTS" id="PR00070">
    <property type="entry name" value="DHFR"/>
</dbReference>
<organism evidence="11 12">
    <name type="scientific">Rhizobium loti</name>
    <name type="common">Mesorhizobium loti</name>
    <dbReference type="NCBI Taxonomy" id="381"/>
    <lineage>
        <taxon>Bacteria</taxon>
        <taxon>Pseudomonadati</taxon>
        <taxon>Pseudomonadota</taxon>
        <taxon>Alphaproteobacteria</taxon>
        <taxon>Hyphomicrobiales</taxon>
        <taxon>Phyllobacteriaceae</taxon>
        <taxon>Mesorhizobium</taxon>
    </lineage>
</organism>
<evidence type="ECO:0000256" key="7">
    <source>
        <dbReference type="ARBA" id="ARBA00025067"/>
    </source>
</evidence>
<evidence type="ECO:0000256" key="1">
    <source>
        <dbReference type="ARBA" id="ARBA00004903"/>
    </source>
</evidence>
<dbReference type="InterPro" id="IPR001796">
    <property type="entry name" value="DHFR_dom"/>
</dbReference>
<dbReference type="GO" id="GO:0046655">
    <property type="term" value="P:folic acid metabolic process"/>
    <property type="evidence" value="ECO:0007669"/>
    <property type="project" value="TreeGrafter"/>
</dbReference>
<dbReference type="PROSITE" id="PS51330">
    <property type="entry name" value="DHFR_2"/>
    <property type="match status" value="1"/>
</dbReference>
<keyword evidence="11" id="KW-0418">Kinase</keyword>
<dbReference type="GO" id="GO:0006730">
    <property type="term" value="P:one-carbon metabolic process"/>
    <property type="evidence" value="ECO:0007669"/>
    <property type="project" value="UniProtKB-KW"/>
</dbReference>
<dbReference type="GO" id="GO:0004146">
    <property type="term" value="F:dihydrofolate reductase activity"/>
    <property type="evidence" value="ECO:0007669"/>
    <property type="project" value="UniProtKB-EC"/>
</dbReference>
<dbReference type="InterPro" id="IPR012259">
    <property type="entry name" value="DHFR"/>
</dbReference>
<comment type="caution">
    <text evidence="11">The sequence shown here is derived from an EMBL/GenBank/DDBJ whole genome shotgun (WGS) entry which is preliminary data.</text>
</comment>
<dbReference type="UniPathway" id="UPA00077">
    <property type="reaction ID" value="UER00158"/>
</dbReference>
<dbReference type="CDD" id="cd00209">
    <property type="entry name" value="DHFR"/>
    <property type="match status" value="1"/>
</dbReference>
<evidence type="ECO:0000259" key="10">
    <source>
        <dbReference type="PROSITE" id="PS51330"/>
    </source>
</evidence>
<reference evidence="11 12" key="1">
    <citation type="submission" date="2015-12" db="EMBL/GenBank/DDBJ databases">
        <title>Draft genome sequence of Mesorhizobium sp. UFLA 01-765, a multitolerant efficient symbiont and plant-growth promoting strain isolated from Zn-mining soil using Leucaena leucocephala as a trap plant.</title>
        <authorList>
            <person name="Rangel W.M."/>
            <person name="Thijs S."/>
            <person name="Longatti S.M."/>
            <person name="Moreira F.M."/>
            <person name="Weyens N."/>
            <person name="Vangronsveld J."/>
            <person name="Van Hamme J.D."/>
            <person name="Bottos E.M."/>
            <person name="Rineau F."/>
        </authorList>
    </citation>
    <scope>NUCLEOTIDE SEQUENCE [LARGE SCALE GENOMIC DNA]</scope>
    <source>
        <strain evidence="11 12">UFLA 01-765</strain>
    </source>
</reference>
<dbReference type="EC" id="1.5.1.3" evidence="3 8"/>
<evidence type="ECO:0000313" key="12">
    <source>
        <dbReference type="Proteomes" id="UP000053176"/>
    </source>
</evidence>
<dbReference type="GO" id="GO:0070401">
    <property type="term" value="F:NADP+ binding"/>
    <property type="evidence" value="ECO:0007669"/>
    <property type="project" value="UniProtKB-ARBA"/>
</dbReference>
<evidence type="ECO:0000256" key="2">
    <source>
        <dbReference type="ARBA" id="ARBA00009539"/>
    </source>
</evidence>
<dbReference type="SUPFAM" id="SSF53597">
    <property type="entry name" value="Dihydrofolate reductase-like"/>
    <property type="match status" value="1"/>
</dbReference>
<dbReference type="EMBL" id="LPWA01000046">
    <property type="protein sequence ID" value="KUM28030.1"/>
    <property type="molecule type" value="Genomic_DNA"/>
</dbReference>
<gene>
    <name evidence="11" type="ORF">AU467_14080</name>
</gene>
<dbReference type="GO" id="GO:0046654">
    <property type="term" value="P:tetrahydrofolate biosynthetic process"/>
    <property type="evidence" value="ECO:0007669"/>
    <property type="project" value="UniProtKB-UniPathway"/>
</dbReference>